<organism evidence="6 7">
    <name type="scientific">Candidatus Pantoea floridensis</name>
    <dbReference type="NCBI Taxonomy" id="1938870"/>
    <lineage>
        <taxon>Bacteria</taxon>
        <taxon>Pseudomonadati</taxon>
        <taxon>Pseudomonadota</taxon>
        <taxon>Gammaproteobacteria</taxon>
        <taxon>Enterobacterales</taxon>
        <taxon>Erwiniaceae</taxon>
        <taxon>Pantoea</taxon>
    </lineage>
</organism>
<keyword evidence="3" id="KW-0732">Signal</keyword>
<evidence type="ECO:0000256" key="2">
    <source>
        <dbReference type="ARBA" id="ARBA00023002"/>
    </source>
</evidence>
<dbReference type="SUPFAM" id="SSF51735">
    <property type="entry name" value="NAD(P)-binding Rossmann-fold domains"/>
    <property type="match status" value="1"/>
</dbReference>
<reference evidence="7" key="1">
    <citation type="submission" date="2017-09" db="EMBL/GenBank/DDBJ databases">
        <authorList>
            <person name="Varghese N."/>
            <person name="Submissions S."/>
        </authorList>
    </citation>
    <scope>NUCLEOTIDE SEQUENCE [LARGE SCALE GENOMIC DNA]</scope>
    <source>
        <strain evidence="7">JKS000234</strain>
    </source>
</reference>
<evidence type="ECO:0000259" key="4">
    <source>
        <dbReference type="Pfam" id="PF01408"/>
    </source>
</evidence>
<dbReference type="Pfam" id="PF01408">
    <property type="entry name" value="GFO_IDH_MocA"/>
    <property type="match status" value="1"/>
</dbReference>
<dbReference type="GO" id="GO:0006740">
    <property type="term" value="P:NADPH regeneration"/>
    <property type="evidence" value="ECO:0007669"/>
    <property type="project" value="TreeGrafter"/>
</dbReference>
<dbReference type="RefSeq" id="WP_097098488.1">
    <property type="nucleotide sequence ID" value="NZ_OCMY01000003.1"/>
</dbReference>
<dbReference type="GO" id="GO:0000166">
    <property type="term" value="F:nucleotide binding"/>
    <property type="evidence" value="ECO:0007669"/>
    <property type="project" value="InterPro"/>
</dbReference>
<evidence type="ECO:0000313" key="7">
    <source>
        <dbReference type="Proteomes" id="UP000219271"/>
    </source>
</evidence>
<dbReference type="InterPro" id="IPR036291">
    <property type="entry name" value="NAD(P)-bd_dom_sf"/>
</dbReference>
<sequence length="336" mass="36162">MTQKKRFALIGCGFIGQVHAANLATHPDVELAMLADLDTARSAALAGQMKCTAGEVSVAINSDNIDAVLIASATPSHAELLEAAARAGKAVYCEKPIDLSLARATRVAENVLPLNTKITVGFNRRFDRSHQQLKRQLEQGTVGRPELIQMVCRASELPPLSYLKSSGGQMRDQAIHFFDLLRWLTADEVISVGAMGAALAMPAIREFGDVDTSVLIMQMQQGAFAQLDNTRRTGYGYDERISVMGEKGLAESGSQSPPGMTLYQGKAIIKQGLYADWFSRVQGTYYQHLDAFVRSLNGEDVADLPGLLDGIQAQAIAEAATQSLATGMFCPVGQVL</sequence>
<keyword evidence="2" id="KW-0560">Oxidoreductase</keyword>
<dbReference type="Proteomes" id="UP000219271">
    <property type="component" value="Unassembled WGS sequence"/>
</dbReference>
<feature type="chain" id="PRO_5012402836" evidence="3">
    <location>
        <begin position="21"/>
        <end position="336"/>
    </location>
</feature>
<evidence type="ECO:0000256" key="1">
    <source>
        <dbReference type="ARBA" id="ARBA00010928"/>
    </source>
</evidence>
<feature type="signal peptide" evidence="3">
    <location>
        <begin position="1"/>
        <end position="20"/>
    </location>
</feature>
<dbReference type="PANTHER" id="PTHR42840:SF3">
    <property type="entry name" value="BINDING ROSSMANN FOLD OXIDOREDUCTASE, PUTATIVE (AFU_ORTHOLOGUE AFUA_2G10240)-RELATED"/>
    <property type="match status" value="1"/>
</dbReference>
<dbReference type="OrthoDB" id="9781031at2"/>
<comment type="similarity">
    <text evidence="1">Belongs to the Gfo/Idh/MocA family.</text>
</comment>
<evidence type="ECO:0000259" key="5">
    <source>
        <dbReference type="Pfam" id="PF22725"/>
    </source>
</evidence>
<accession>A0A286DRZ2</accession>
<dbReference type="InterPro" id="IPR000683">
    <property type="entry name" value="Gfo/Idh/MocA-like_OxRdtase_N"/>
</dbReference>
<dbReference type="EMBL" id="OCMY01000003">
    <property type="protein sequence ID" value="SOD61324.1"/>
    <property type="molecule type" value="Genomic_DNA"/>
</dbReference>
<feature type="domain" description="Gfo/Idh/MocA-like oxidoreductase N-terminal" evidence="4">
    <location>
        <begin position="6"/>
        <end position="121"/>
    </location>
</feature>
<proteinExistence type="inferred from homology"/>
<evidence type="ECO:0000313" key="6">
    <source>
        <dbReference type="EMBL" id="SOD61324.1"/>
    </source>
</evidence>
<dbReference type="InterPro" id="IPR055170">
    <property type="entry name" value="GFO_IDH_MocA-like_dom"/>
</dbReference>
<dbReference type="Gene3D" id="3.30.360.10">
    <property type="entry name" value="Dihydrodipicolinate Reductase, domain 2"/>
    <property type="match status" value="1"/>
</dbReference>
<gene>
    <name evidence="6" type="ORF">SAMN06273570_5090</name>
</gene>
<name>A0A286DRZ2_9GAMM</name>
<keyword evidence="7" id="KW-1185">Reference proteome</keyword>
<dbReference type="Gene3D" id="3.40.50.720">
    <property type="entry name" value="NAD(P)-binding Rossmann-like Domain"/>
    <property type="match status" value="1"/>
</dbReference>
<evidence type="ECO:0000256" key="3">
    <source>
        <dbReference type="SAM" id="SignalP"/>
    </source>
</evidence>
<dbReference type="Pfam" id="PF22725">
    <property type="entry name" value="GFO_IDH_MocA_C3"/>
    <property type="match status" value="1"/>
</dbReference>
<dbReference type="SUPFAM" id="SSF55347">
    <property type="entry name" value="Glyceraldehyde-3-phosphate dehydrogenase-like, C-terminal domain"/>
    <property type="match status" value="1"/>
</dbReference>
<protein>
    <submittedName>
        <fullName evidence="6">Myo-inositol 2-dehydrogenase / D-chiro-inositol 1-dehydrogenase</fullName>
    </submittedName>
</protein>
<dbReference type="AlphaFoldDB" id="A0A286DRZ2"/>
<dbReference type="PANTHER" id="PTHR42840">
    <property type="entry name" value="NAD(P)-BINDING ROSSMANN-FOLD SUPERFAMILY PROTEIN-RELATED"/>
    <property type="match status" value="1"/>
</dbReference>
<dbReference type="GO" id="GO:0005737">
    <property type="term" value="C:cytoplasm"/>
    <property type="evidence" value="ECO:0007669"/>
    <property type="project" value="TreeGrafter"/>
</dbReference>
<feature type="domain" description="GFO/IDH/MocA-like oxidoreductase" evidence="5">
    <location>
        <begin position="130"/>
        <end position="250"/>
    </location>
</feature>
<dbReference type="GO" id="GO:0016491">
    <property type="term" value="F:oxidoreductase activity"/>
    <property type="evidence" value="ECO:0007669"/>
    <property type="project" value="UniProtKB-KW"/>
</dbReference>